<evidence type="ECO:0000313" key="6">
    <source>
        <dbReference type="RefSeq" id="XP_022928313.1"/>
    </source>
</evidence>
<dbReference type="KEGG" id="cmos:111435174"/>
<dbReference type="FunFam" id="2.120.10.80:FF:000007">
    <property type="entry name" value="F-box/kelch-repeat protein SKIP11"/>
    <property type="match status" value="1"/>
</dbReference>
<organism evidence="4 6">
    <name type="scientific">Cucurbita moschata</name>
    <name type="common">Winter crookneck squash</name>
    <name type="synonym">Cucurbita pepo var. moschata</name>
    <dbReference type="NCBI Taxonomy" id="3662"/>
    <lineage>
        <taxon>Eukaryota</taxon>
        <taxon>Viridiplantae</taxon>
        <taxon>Streptophyta</taxon>
        <taxon>Embryophyta</taxon>
        <taxon>Tracheophyta</taxon>
        <taxon>Spermatophyta</taxon>
        <taxon>Magnoliopsida</taxon>
        <taxon>eudicotyledons</taxon>
        <taxon>Gunneridae</taxon>
        <taxon>Pentapetalae</taxon>
        <taxon>rosids</taxon>
        <taxon>fabids</taxon>
        <taxon>Cucurbitales</taxon>
        <taxon>Cucurbitaceae</taxon>
        <taxon>Cucurbiteae</taxon>
        <taxon>Cucurbita</taxon>
    </lineage>
</organism>
<evidence type="ECO:0000256" key="2">
    <source>
        <dbReference type="ARBA" id="ARBA00022737"/>
    </source>
</evidence>
<gene>
    <name evidence="5 6" type="primary">LOC111435174</name>
</gene>
<dbReference type="RefSeq" id="XP_022928312.1">
    <property type="nucleotide sequence ID" value="XM_023072544.1"/>
</dbReference>
<keyword evidence="4" id="KW-1185">Reference proteome</keyword>
<accession>A0A6J1ENM9</accession>
<protein>
    <submittedName>
        <fullName evidence="5 6">F-box/kelch-repeat protein At3g27150</fullName>
    </submittedName>
</protein>
<dbReference type="InterPro" id="IPR001810">
    <property type="entry name" value="F-box_dom"/>
</dbReference>
<evidence type="ECO:0000256" key="1">
    <source>
        <dbReference type="ARBA" id="ARBA00022441"/>
    </source>
</evidence>
<evidence type="ECO:0000259" key="3">
    <source>
        <dbReference type="Pfam" id="PF00646"/>
    </source>
</evidence>
<evidence type="ECO:0000313" key="4">
    <source>
        <dbReference type="Proteomes" id="UP000504609"/>
    </source>
</evidence>
<reference evidence="5 6" key="1">
    <citation type="submission" date="2025-04" db="UniProtKB">
        <authorList>
            <consortium name="RefSeq"/>
        </authorList>
    </citation>
    <scope>IDENTIFICATION</scope>
    <source>
        <tissue evidence="5 6">Young leaves</tissue>
    </source>
</reference>
<sequence>MFKGKGLVGEEQGIESLCRCDSGLRKKKKMVYGDLVACSSTPRLAGDSGVGESSGSKPQDADYSVPLFGDELELSILARFPQCEQWRLSCVSKRYLDLVKSGELFAIRKEIGYKEASVFMLASGESSWMMFDRTFRSCRRLPILPSDACFLDADKESLCAGTDLIVTGRELTGATIWRYQLVGNKWIKGPSMMNPRCLFASATCGANAFVAGGIALEFSSEGAFGMGMEYGQTVLNSAEKYNPESLSWEPLPDMHRARKKCSGCFMDDKFYVIGGRDRDGNHLTCGEVFDEKKNSWDLIENMLEDAPISTSQSPPLVAVVNNELYSLEPSSNQLKVYLKDRNEWKNLGPVPVLSVVNKGWGVAFKSLGDELLVIGSSSESSTNNSMSIYTCIPDPRAEQLRWRRLYCGTNHLSPFILNCCVMVA</sequence>
<keyword evidence="2" id="KW-0677">Repeat</keyword>
<dbReference type="Pfam" id="PF00646">
    <property type="entry name" value="F-box"/>
    <property type="match status" value="1"/>
</dbReference>
<dbReference type="SMART" id="SM00612">
    <property type="entry name" value="Kelch"/>
    <property type="match status" value="3"/>
</dbReference>
<dbReference type="GO" id="GO:0005634">
    <property type="term" value="C:nucleus"/>
    <property type="evidence" value="ECO:0007669"/>
    <property type="project" value="UniProtKB-ARBA"/>
</dbReference>
<dbReference type="GO" id="GO:0005829">
    <property type="term" value="C:cytosol"/>
    <property type="evidence" value="ECO:0007669"/>
    <property type="project" value="TreeGrafter"/>
</dbReference>
<evidence type="ECO:0000313" key="5">
    <source>
        <dbReference type="RefSeq" id="XP_022928312.1"/>
    </source>
</evidence>
<dbReference type="Gene3D" id="2.120.10.80">
    <property type="entry name" value="Kelch-type beta propeller"/>
    <property type="match status" value="1"/>
</dbReference>
<proteinExistence type="predicted"/>
<dbReference type="InterPro" id="IPR052439">
    <property type="entry name" value="F-box/Kelch-repeat"/>
</dbReference>
<dbReference type="SUPFAM" id="SSF117281">
    <property type="entry name" value="Kelch motif"/>
    <property type="match status" value="1"/>
</dbReference>
<dbReference type="Pfam" id="PF01344">
    <property type="entry name" value="Kelch_1"/>
    <property type="match status" value="2"/>
</dbReference>
<dbReference type="GeneID" id="111435174"/>
<keyword evidence="1" id="KW-0880">Kelch repeat</keyword>
<dbReference type="PANTHER" id="PTHR46122:SF5">
    <property type="entry name" value="F-BOX DOMAIN-CONTAINING PROTEIN"/>
    <property type="match status" value="1"/>
</dbReference>
<dbReference type="InterPro" id="IPR006652">
    <property type="entry name" value="Kelch_1"/>
</dbReference>
<dbReference type="AlphaFoldDB" id="A0A6J1ENM9"/>
<name>A0A6J1ENM9_CUCMO</name>
<dbReference type="InterPro" id="IPR015915">
    <property type="entry name" value="Kelch-typ_b-propeller"/>
</dbReference>
<dbReference type="RefSeq" id="XP_022928313.1">
    <property type="nucleotide sequence ID" value="XM_023072545.1"/>
</dbReference>
<dbReference type="Proteomes" id="UP000504609">
    <property type="component" value="Unplaced"/>
</dbReference>
<feature type="domain" description="F-box" evidence="3">
    <location>
        <begin position="71"/>
        <end position="103"/>
    </location>
</feature>
<dbReference type="PANTHER" id="PTHR46122">
    <property type="entry name" value="GALACTOSE OXIDASE/KELCH REPEAT PROTEIN-RELATED"/>
    <property type="match status" value="1"/>
</dbReference>